<keyword evidence="3" id="KW-1015">Disulfide bond</keyword>
<evidence type="ECO:0000256" key="2">
    <source>
        <dbReference type="ARBA" id="ARBA00022801"/>
    </source>
</evidence>
<comment type="similarity">
    <text evidence="1 4">Belongs to the type-B carboxylesterase/lipase family.</text>
</comment>
<dbReference type="Proteomes" id="UP000235994">
    <property type="component" value="Unassembled WGS sequence"/>
</dbReference>
<keyword evidence="2 4" id="KW-0378">Hydrolase</keyword>
<dbReference type="PANTHER" id="PTHR43918:SF4">
    <property type="entry name" value="CARBOXYLIC ESTER HYDROLASE"/>
    <property type="match status" value="1"/>
</dbReference>
<dbReference type="GO" id="GO:0004104">
    <property type="term" value="F:cholinesterase activity"/>
    <property type="evidence" value="ECO:0007669"/>
    <property type="project" value="InterPro"/>
</dbReference>
<dbReference type="EMBL" id="POQS01000001">
    <property type="protein sequence ID" value="PND35786.1"/>
    <property type="molecule type" value="Genomic_DNA"/>
</dbReference>
<dbReference type="Gene3D" id="3.40.50.1820">
    <property type="entry name" value="alpha/beta hydrolase"/>
    <property type="match status" value="1"/>
</dbReference>
<proteinExistence type="inferred from homology"/>
<dbReference type="PANTHER" id="PTHR43918">
    <property type="entry name" value="ACETYLCHOLINESTERASE"/>
    <property type="match status" value="1"/>
</dbReference>
<organism evidence="7 8">
    <name type="scientific">Achromobacter pulmonis</name>
    <dbReference type="NCBI Taxonomy" id="1389932"/>
    <lineage>
        <taxon>Bacteria</taxon>
        <taxon>Pseudomonadati</taxon>
        <taxon>Pseudomonadota</taxon>
        <taxon>Betaproteobacteria</taxon>
        <taxon>Burkholderiales</taxon>
        <taxon>Alcaligenaceae</taxon>
        <taxon>Achromobacter</taxon>
    </lineage>
</organism>
<evidence type="ECO:0000259" key="6">
    <source>
        <dbReference type="Pfam" id="PF00135"/>
    </source>
</evidence>
<dbReference type="PRINTS" id="PR00878">
    <property type="entry name" value="CHOLNESTRASE"/>
</dbReference>
<evidence type="ECO:0000256" key="5">
    <source>
        <dbReference type="SAM" id="MobiDB-lite"/>
    </source>
</evidence>
<dbReference type="InterPro" id="IPR019826">
    <property type="entry name" value="Carboxylesterase_B_AS"/>
</dbReference>
<dbReference type="SUPFAM" id="SSF53474">
    <property type="entry name" value="alpha/beta-Hydrolases"/>
    <property type="match status" value="1"/>
</dbReference>
<protein>
    <recommendedName>
        <fullName evidence="4">Carboxylic ester hydrolase</fullName>
        <ecNumber evidence="4">3.1.1.-</ecNumber>
    </recommendedName>
</protein>
<dbReference type="InterPro" id="IPR050654">
    <property type="entry name" value="AChE-related_enzymes"/>
</dbReference>
<name>A0A2N8KQR6_9BURK</name>
<evidence type="ECO:0000256" key="4">
    <source>
        <dbReference type="RuleBase" id="RU361235"/>
    </source>
</evidence>
<sequence length="563" mass="59578">MPDATVDGYRAAGVRRPPGQGRTMNTHADGARTRVQDTPSGRLAGRRAGGVDRFLNIPYAEPPIGAGRFRSPRPERPWAGVREAELAGAAPPQTVAGIVNWIYPAPERTDEDCLGINVWTPEGAGANGGGRRRPVLLWLYGGAFVTGSNGLPLADGARLAAEGDIVVVAPNYRLGMLGFAAHPALRDPLTGAQANWGLQDQARALEWVHANIEAFGGDPDRITVMGQSAGAVSACLLAQHPDTAPRFARLVLASVPHIAPPDVATAEDLAVYVEDLAAHFGTTVPGLRHLSARDLTQGEAAFFAGYEVRTRTGHGRRWPALDGSVVAAWPGARALADKPMLIGNTRTESSFTLDLYDPLQDGQLTPPLPDGKAALHAAVNRLLRQRFAGGAPRIDAAQLLAAFDPQGRAARSPGEVLIALQSDAAYRYPTWRIAQAAAAAGNGSVYYYEFAQPLAAPARGTPHNADVPFWFGTHGHPFYRPKLGAGAQVERLSLAMRTMLINFVRAGEPSGAGLPAWPALPPAPGLAAPRIMRFGANADGECASVGEMPDVERFEALAPLQTF</sequence>
<accession>A0A2N8KQR6</accession>
<feature type="region of interest" description="Disordered" evidence="5">
    <location>
        <begin position="1"/>
        <end position="46"/>
    </location>
</feature>
<dbReference type="PROSITE" id="PS00122">
    <property type="entry name" value="CARBOXYLESTERASE_B_1"/>
    <property type="match status" value="1"/>
</dbReference>
<dbReference type="EC" id="3.1.1.-" evidence="4"/>
<evidence type="ECO:0000256" key="3">
    <source>
        <dbReference type="ARBA" id="ARBA00023157"/>
    </source>
</evidence>
<dbReference type="InterPro" id="IPR002018">
    <property type="entry name" value="CarbesteraseB"/>
</dbReference>
<evidence type="ECO:0000256" key="1">
    <source>
        <dbReference type="ARBA" id="ARBA00005964"/>
    </source>
</evidence>
<reference evidence="7 8" key="1">
    <citation type="submission" date="2018-01" db="EMBL/GenBank/DDBJ databases">
        <title>The draft genome of an aniline degradation strain ANB-1.</title>
        <authorList>
            <person name="Zhang L."/>
            <person name="Jiang J."/>
        </authorList>
    </citation>
    <scope>NUCLEOTIDE SEQUENCE [LARGE SCALE GENOMIC DNA]</scope>
    <source>
        <strain evidence="7 8">ANB-1</strain>
    </source>
</reference>
<dbReference type="AlphaFoldDB" id="A0A2N8KQR6"/>
<comment type="caution">
    <text evidence="7">The sequence shown here is derived from an EMBL/GenBank/DDBJ whole genome shotgun (WGS) entry which is preliminary data.</text>
</comment>
<dbReference type="ESTHER" id="9burk-a0a2n8kqr6">
    <property type="family name" value="Carb_B_Bacteria"/>
</dbReference>
<feature type="domain" description="Carboxylesterase type B" evidence="6">
    <location>
        <begin position="35"/>
        <end position="521"/>
    </location>
</feature>
<dbReference type="InterPro" id="IPR000997">
    <property type="entry name" value="Cholinesterase"/>
</dbReference>
<dbReference type="Pfam" id="PF00135">
    <property type="entry name" value="COesterase"/>
    <property type="match status" value="1"/>
</dbReference>
<evidence type="ECO:0000313" key="7">
    <source>
        <dbReference type="EMBL" id="PND35786.1"/>
    </source>
</evidence>
<dbReference type="InterPro" id="IPR029058">
    <property type="entry name" value="AB_hydrolase_fold"/>
</dbReference>
<gene>
    <name evidence="7" type="ORF">C1I89_05430</name>
</gene>
<keyword evidence="8" id="KW-1185">Reference proteome</keyword>
<evidence type="ECO:0000313" key="8">
    <source>
        <dbReference type="Proteomes" id="UP000235994"/>
    </source>
</evidence>